<keyword evidence="3" id="KW-0067">ATP-binding</keyword>
<dbReference type="RefSeq" id="WP_022791316.1">
    <property type="nucleotide sequence ID" value="NZ_ATUU01000002.1"/>
</dbReference>
<dbReference type="eggNOG" id="COG1323">
    <property type="taxonomic scope" value="Bacteria"/>
</dbReference>
<keyword evidence="4" id="KW-0808">Transferase</keyword>
<accession>A0A0R2G525</accession>
<keyword evidence="1 3" id="KW-0436">Ligase</keyword>
<reference evidence="4 5" key="1">
    <citation type="journal article" date="2015" name="Genome Announc.">
        <title>Expanding the biotechnology potential of lactobacilli through comparative genomics of 213 strains and associated genera.</title>
        <authorList>
            <person name="Sun Z."/>
            <person name="Harris H.M."/>
            <person name="McCann A."/>
            <person name="Guo C."/>
            <person name="Argimon S."/>
            <person name="Zhang W."/>
            <person name="Yang X."/>
            <person name="Jeffery I.B."/>
            <person name="Cooney J.C."/>
            <person name="Kagawa T.F."/>
            <person name="Liu W."/>
            <person name="Song Y."/>
            <person name="Salvetti E."/>
            <person name="Wrobel A."/>
            <person name="Rasinkangas P."/>
            <person name="Parkhill J."/>
            <person name="Rea M.C."/>
            <person name="O'Sullivan O."/>
            <person name="Ritari J."/>
            <person name="Douillard F.P."/>
            <person name="Paul Ross R."/>
            <person name="Yang R."/>
            <person name="Briner A.E."/>
            <person name="Felis G.E."/>
            <person name="de Vos W.M."/>
            <person name="Barrangou R."/>
            <person name="Klaenhammer T.R."/>
            <person name="Caufield P.W."/>
            <person name="Cui Y."/>
            <person name="Zhang H."/>
            <person name="O'Toole P.W."/>
        </authorList>
    </citation>
    <scope>NUCLEOTIDE SEQUENCE [LARGE SCALE GENOMIC DNA]</scope>
    <source>
        <strain evidence="4 5">DSM 20190</strain>
    </source>
</reference>
<dbReference type="GO" id="GO:0016740">
    <property type="term" value="F:transferase activity"/>
    <property type="evidence" value="ECO:0007669"/>
    <property type="project" value="UniProtKB-KW"/>
</dbReference>
<dbReference type="PATRIC" id="fig|1123500.6.peg.896"/>
<dbReference type="EC" id="6.3.4.-" evidence="3"/>
<dbReference type="GO" id="GO:0000049">
    <property type="term" value="F:tRNA binding"/>
    <property type="evidence" value="ECO:0007669"/>
    <property type="project" value="UniProtKB-KW"/>
</dbReference>
<feature type="binding site" evidence="3">
    <location>
        <position position="101"/>
    </location>
    <ligand>
        <name>ATP</name>
        <dbReference type="ChEBI" id="CHEBI:30616"/>
    </ligand>
</feature>
<keyword evidence="3" id="KW-0963">Cytoplasm</keyword>
<feature type="binding site" evidence="3">
    <location>
        <position position="154"/>
    </location>
    <ligand>
        <name>ATP</name>
        <dbReference type="ChEBI" id="CHEBI:30616"/>
    </ligand>
</feature>
<feature type="binding site" evidence="3">
    <location>
        <position position="181"/>
    </location>
    <ligand>
        <name>ATP</name>
        <dbReference type="ChEBI" id="CHEBI:30616"/>
    </ligand>
</feature>
<keyword evidence="5" id="KW-1185">Reference proteome</keyword>
<comment type="similarity">
    <text evidence="3">Belongs to the TmcAL family.</text>
</comment>
<dbReference type="InterPro" id="IPR014729">
    <property type="entry name" value="Rossmann-like_a/b/a_fold"/>
</dbReference>
<comment type="catalytic activity">
    <reaction evidence="3">
        <text>cytidine(34) in elongator tRNA(Met) + acetate + ATP = N(4)-acetylcytidine(34) in elongator tRNA(Met) + AMP + diphosphate</text>
        <dbReference type="Rhea" id="RHEA:58144"/>
        <dbReference type="Rhea" id="RHEA-COMP:10693"/>
        <dbReference type="Rhea" id="RHEA-COMP:10694"/>
        <dbReference type="ChEBI" id="CHEBI:30089"/>
        <dbReference type="ChEBI" id="CHEBI:30616"/>
        <dbReference type="ChEBI" id="CHEBI:33019"/>
        <dbReference type="ChEBI" id="CHEBI:74900"/>
        <dbReference type="ChEBI" id="CHEBI:82748"/>
        <dbReference type="ChEBI" id="CHEBI:456215"/>
    </reaction>
</comment>
<dbReference type="NCBIfam" id="NF010191">
    <property type="entry name" value="PRK13670.1"/>
    <property type="match status" value="1"/>
</dbReference>
<dbReference type="SUPFAM" id="SSF52374">
    <property type="entry name" value="Nucleotidylyl transferase"/>
    <property type="match status" value="1"/>
</dbReference>
<dbReference type="GO" id="GO:0005524">
    <property type="term" value="F:ATP binding"/>
    <property type="evidence" value="ECO:0007669"/>
    <property type="project" value="UniProtKB-KW"/>
</dbReference>
<dbReference type="InterPro" id="IPR008513">
    <property type="entry name" value="tRNA(Met)_cyd_acetate_ligase"/>
</dbReference>
<dbReference type="OrthoDB" id="9769796at2"/>
<dbReference type="PANTHER" id="PTHR37825">
    <property type="entry name" value="TRNA(MET) CYTIDINE ACETATE LIGASE"/>
    <property type="match status" value="1"/>
</dbReference>
<organism evidence="4 5">
    <name type="scientific">Weissella halotolerans DSM 20190</name>
    <dbReference type="NCBI Taxonomy" id="1123500"/>
    <lineage>
        <taxon>Bacteria</taxon>
        <taxon>Bacillati</taxon>
        <taxon>Bacillota</taxon>
        <taxon>Bacilli</taxon>
        <taxon>Lactobacillales</taxon>
        <taxon>Lactobacillaceae</taxon>
        <taxon>Weissella</taxon>
    </lineage>
</organism>
<dbReference type="InParanoid" id="A0A0R2G525"/>
<gene>
    <name evidence="3" type="primary">tmcAL</name>
    <name evidence="4" type="ORF">IV68_GL000890</name>
</gene>
<comment type="function">
    <text evidence="3">Catalyzes the formation of N(4)-acetylcytidine (ac(4)C) at the wobble position of elongator tRNA(Met), using acetate and ATP as substrates. First activates an acetate ion to form acetyladenylate (Ac-AMP) and then transfers the acetyl group to tRNA to form ac(4)C34.</text>
</comment>
<feature type="binding site" evidence="3">
    <location>
        <begin position="7"/>
        <end position="20"/>
    </location>
    <ligand>
        <name>ATP</name>
        <dbReference type="ChEBI" id="CHEBI:30616"/>
    </ligand>
</feature>
<dbReference type="GO" id="GO:0006400">
    <property type="term" value="P:tRNA modification"/>
    <property type="evidence" value="ECO:0007669"/>
    <property type="project" value="UniProtKB-UniRule"/>
</dbReference>
<dbReference type="AlphaFoldDB" id="A0A0R2G525"/>
<keyword evidence="2 3" id="KW-0819">tRNA processing</keyword>
<evidence type="ECO:0000313" key="5">
    <source>
        <dbReference type="Proteomes" id="UP000051296"/>
    </source>
</evidence>
<dbReference type="GO" id="GO:0005737">
    <property type="term" value="C:cytoplasm"/>
    <property type="evidence" value="ECO:0007669"/>
    <property type="project" value="UniProtKB-SubCell"/>
</dbReference>
<dbReference type="EMBL" id="JQAX01000002">
    <property type="protein sequence ID" value="KRN32535.1"/>
    <property type="molecule type" value="Genomic_DNA"/>
</dbReference>
<dbReference type="FunCoup" id="A0A0R2G525">
    <property type="interactions" value="19"/>
</dbReference>
<comment type="caution">
    <text evidence="4">The sequence shown here is derived from an EMBL/GenBank/DDBJ whole genome shotgun (WGS) entry which is preliminary data.</text>
</comment>
<evidence type="ECO:0000313" key="4">
    <source>
        <dbReference type="EMBL" id="KRN32535.1"/>
    </source>
</evidence>
<evidence type="ECO:0000256" key="1">
    <source>
        <dbReference type="ARBA" id="ARBA00022598"/>
    </source>
</evidence>
<protein>
    <recommendedName>
        <fullName evidence="3">tRNA(Met) cytidine acetate ligase</fullName>
        <ecNumber evidence="3">6.3.4.-</ecNumber>
    </recommendedName>
</protein>
<proteinExistence type="inferred from homology"/>
<comment type="caution">
    <text evidence="3">Lacks conserved residue(s) required for the propagation of feature annotation.</text>
</comment>
<comment type="subcellular location">
    <subcellularLocation>
        <location evidence="3">Cytoplasm</location>
    </subcellularLocation>
</comment>
<keyword evidence="3" id="KW-0820">tRNA-binding</keyword>
<dbReference type="PANTHER" id="PTHR37825:SF1">
    <property type="entry name" value="TRNA(MET) CYTIDINE ACETATE LIGASE"/>
    <property type="match status" value="1"/>
</dbReference>
<dbReference type="HAMAP" id="MF_01539">
    <property type="entry name" value="TmcAL"/>
    <property type="match status" value="1"/>
</dbReference>
<sequence length="400" mass="45575">MRAVGLITEYNPFHNGHRYHIQQAKQLTQADVVIAMMSGNYVQRGEPAIFNKWQRAEIALNQGVDIVLELPFAYAVQPAHLFAYGAVKLLAAIGVADLVFGAEHADYDFGALARAAKTVTQDHEHFQSDYRQTFASQFNQLLVEQLGVDLTKPNDLLGFAYAQARVDLNLADQIQLHPIQRQQAQYHDVRLPFGGQIASATALRRQIEQGKGMTNVAQYVAPQMLALAKKGPEVHPFAGAWFDALRYQVLTSSVAQLETIYQLNDGLAPRLKKLVDYYQGASYEDFLAQFKSRRYTKARMQRLLLYTVLQVRPEQIQAVWQHPYLRLLGVTARGQQYLHERKKKLAIPLISRVTQEDVQGRLQLDYQVGKVYQHFARQALQQQFTQDTGRQPIIRDKKEK</sequence>
<evidence type="ECO:0000256" key="3">
    <source>
        <dbReference type="HAMAP-Rule" id="MF_01539"/>
    </source>
</evidence>
<evidence type="ECO:0000256" key="2">
    <source>
        <dbReference type="ARBA" id="ARBA00022694"/>
    </source>
</evidence>
<keyword evidence="3" id="KW-0694">RNA-binding</keyword>
<dbReference type="GO" id="GO:0016879">
    <property type="term" value="F:ligase activity, forming carbon-nitrogen bonds"/>
    <property type="evidence" value="ECO:0007669"/>
    <property type="project" value="UniProtKB-UniRule"/>
</dbReference>
<dbReference type="Pfam" id="PF05636">
    <property type="entry name" value="HIGH_NTase1"/>
    <property type="match status" value="1"/>
</dbReference>
<name>A0A0R2G525_9LACO</name>
<dbReference type="Gene3D" id="3.40.50.620">
    <property type="entry name" value="HUPs"/>
    <property type="match status" value="1"/>
</dbReference>
<dbReference type="Proteomes" id="UP000051296">
    <property type="component" value="Unassembled WGS sequence"/>
</dbReference>
<dbReference type="STRING" id="1123500.GCA_000420365_00531"/>
<keyword evidence="3" id="KW-0547">Nucleotide-binding</keyword>